<protein>
    <recommendedName>
        <fullName evidence="4">ABC transporter substrate-binding protein</fullName>
    </recommendedName>
</protein>
<keyword evidence="3" id="KW-1185">Reference proteome</keyword>
<reference evidence="2 3" key="1">
    <citation type="submission" date="2017-11" db="EMBL/GenBank/DDBJ databases">
        <title>Draft genome of actinobacteria isolated from guarana (Paullinia cupana (Mart.) Ducke.</title>
        <authorList>
            <person name="Siqueira K.A."/>
            <person name="Liotti R.G."/>
            <person name="Mendes T.A.O."/>
            <person name="Soares M.A."/>
        </authorList>
    </citation>
    <scope>NUCLEOTIDE SEQUENCE [LARGE SCALE GENOMIC DNA]</scope>
    <source>
        <strain evidence="2 3">193</strain>
    </source>
</reference>
<gene>
    <name evidence="2" type="ORF">CTZ28_16780</name>
</gene>
<dbReference type="PANTHER" id="PTHR43649">
    <property type="entry name" value="ARABINOSE-BINDING PROTEIN-RELATED"/>
    <property type="match status" value="1"/>
</dbReference>
<evidence type="ECO:0000313" key="2">
    <source>
        <dbReference type="EMBL" id="RMB84803.1"/>
    </source>
</evidence>
<dbReference type="SUPFAM" id="SSF53850">
    <property type="entry name" value="Periplasmic binding protein-like II"/>
    <property type="match status" value="1"/>
</dbReference>
<accession>A0A3M0IDD4</accession>
<evidence type="ECO:0000313" key="3">
    <source>
        <dbReference type="Proteomes" id="UP000270471"/>
    </source>
</evidence>
<dbReference type="InterPro" id="IPR050490">
    <property type="entry name" value="Bact_solute-bd_prot1"/>
</dbReference>
<dbReference type="Gene3D" id="3.40.190.10">
    <property type="entry name" value="Periplasmic binding protein-like II"/>
    <property type="match status" value="1"/>
</dbReference>
<dbReference type="InterPro" id="IPR006059">
    <property type="entry name" value="SBP"/>
</dbReference>
<feature type="transmembrane region" description="Helical" evidence="1">
    <location>
        <begin position="51"/>
        <end position="72"/>
    </location>
</feature>
<dbReference type="EMBL" id="PENI01000009">
    <property type="protein sequence ID" value="RMB84803.1"/>
    <property type="molecule type" value="Genomic_DNA"/>
</dbReference>
<name>A0A3M0IDD4_9ACTN</name>
<dbReference type="AlphaFoldDB" id="A0A3M0IDD4"/>
<evidence type="ECO:0008006" key="4">
    <source>
        <dbReference type="Google" id="ProtNLM"/>
    </source>
</evidence>
<comment type="caution">
    <text evidence="2">The sequence shown here is derived from an EMBL/GenBank/DDBJ whole genome shotgun (WGS) entry which is preliminary data.</text>
</comment>
<keyword evidence="1" id="KW-1133">Transmembrane helix</keyword>
<evidence type="ECO:0000256" key="1">
    <source>
        <dbReference type="SAM" id="Phobius"/>
    </source>
</evidence>
<sequence>MCALKSIGRLLSITSVRKECLTSCNDRIHADPSTEHSINGAKMAMMPRTRAFLGVVVAAVLALAGTTAYNVVESGTRDNTVAWWVPDWDHKKAVELVKEFEQQHPEIVVDLVQTTGDTVANRTSVALDSGNAPDVITESLARVRSYVSKGQLASVSDLYGTDIPTADFAPGLIDSLTFDGSTYAVPYRWATNALIYNPRLFEAAGIDSPPRTWADFERDAKRLTKGNVVGTAWPMQGDPNDLTLRFLDFALSDGTKITNGSPRFTRQSAEAALHLIGGSIREGWAGKSSFELDNTGIRELFLQGRIAMYPAGVFDVDTAVDQGADVATALLPGPDGPGTAQGVGWGYIVPKASRHKEAAKQLVSFLAQPKNMAELTVTFPARTSASADAKFTTPQRRPYADQLARHSLPAPNNPQWTATVQAVHDKIQEVALGRITPAQGAVQIQKLAAR</sequence>
<keyword evidence="1" id="KW-0812">Transmembrane</keyword>
<dbReference type="CDD" id="cd13585">
    <property type="entry name" value="PBP2_TMBP_like"/>
    <property type="match status" value="1"/>
</dbReference>
<dbReference type="Pfam" id="PF01547">
    <property type="entry name" value="SBP_bac_1"/>
    <property type="match status" value="1"/>
</dbReference>
<keyword evidence="1" id="KW-0472">Membrane</keyword>
<dbReference type="PANTHER" id="PTHR43649:SF30">
    <property type="entry name" value="ABC TRANSPORTER SUBSTRATE-BINDING PROTEIN"/>
    <property type="match status" value="1"/>
</dbReference>
<dbReference type="Proteomes" id="UP000270471">
    <property type="component" value="Unassembled WGS sequence"/>
</dbReference>
<proteinExistence type="predicted"/>
<organism evidence="2 3">
    <name type="scientific">Streptomyces shenzhenensis</name>
    <dbReference type="NCBI Taxonomy" id="943815"/>
    <lineage>
        <taxon>Bacteria</taxon>
        <taxon>Bacillati</taxon>
        <taxon>Actinomycetota</taxon>
        <taxon>Actinomycetes</taxon>
        <taxon>Kitasatosporales</taxon>
        <taxon>Streptomycetaceae</taxon>
        <taxon>Streptomyces</taxon>
    </lineage>
</organism>